<dbReference type="CDD" id="cd00088">
    <property type="entry name" value="HPT"/>
    <property type="match status" value="1"/>
</dbReference>
<reference evidence="2" key="1">
    <citation type="submission" date="2018-06" db="EMBL/GenBank/DDBJ databases">
        <authorList>
            <person name="Zhirakovskaya E."/>
        </authorList>
    </citation>
    <scope>NUCLEOTIDE SEQUENCE</scope>
</reference>
<dbReference type="Pfam" id="PF01627">
    <property type="entry name" value="Hpt"/>
    <property type="match status" value="1"/>
</dbReference>
<dbReference type="PANTHER" id="PTHR43395">
    <property type="entry name" value="SENSOR HISTIDINE KINASE CHEA"/>
    <property type="match status" value="1"/>
</dbReference>
<evidence type="ECO:0000313" key="2">
    <source>
        <dbReference type="EMBL" id="VAW94061.1"/>
    </source>
</evidence>
<dbReference type="SMART" id="SM00073">
    <property type="entry name" value="HPT"/>
    <property type="match status" value="1"/>
</dbReference>
<dbReference type="GO" id="GO:0000160">
    <property type="term" value="P:phosphorelay signal transduction system"/>
    <property type="evidence" value="ECO:0007669"/>
    <property type="project" value="InterPro"/>
</dbReference>
<name>A0A3B0ZQU5_9ZZZZ</name>
<dbReference type="EMBL" id="UOFU01000043">
    <property type="protein sequence ID" value="VAW94061.1"/>
    <property type="molecule type" value="Genomic_DNA"/>
</dbReference>
<feature type="non-terminal residue" evidence="2">
    <location>
        <position position="105"/>
    </location>
</feature>
<accession>A0A3B0ZQU5</accession>
<dbReference type="Gene3D" id="1.20.120.160">
    <property type="entry name" value="HPT domain"/>
    <property type="match status" value="1"/>
</dbReference>
<proteinExistence type="predicted"/>
<gene>
    <name evidence="2" type="ORF">MNBD_GAMMA20-1362</name>
</gene>
<dbReference type="InterPro" id="IPR051315">
    <property type="entry name" value="Bact_Chemotaxis_CheA"/>
</dbReference>
<feature type="domain" description="HPt" evidence="1">
    <location>
        <begin position="10"/>
        <end position="105"/>
    </location>
</feature>
<sequence length="105" mass="12044">MNKNTSHDKTQQILRQLRDNFLEELPERCDAIEDSILSLGNGADDEHFQRLYREVHSLKGSAGTHGIPAISTICHQLEDSLTTAQETITHEPERIDLYLRYLDLI</sequence>
<dbReference type="InterPro" id="IPR008207">
    <property type="entry name" value="Sig_transdc_His_kin_Hpt_dom"/>
</dbReference>
<dbReference type="PROSITE" id="PS50894">
    <property type="entry name" value="HPT"/>
    <property type="match status" value="1"/>
</dbReference>
<dbReference type="SUPFAM" id="SSF47226">
    <property type="entry name" value="Histidine-containing phosphotransfer domain, HPT domain"/>
    <property type="match status" value="1"/>
</dbReference>
<dbReference type="InterPro" id="IPR036641">
    <property type="entry name" value="HPT_dom_sf"/>
</dbReference>
<organism evidence="2">
    <name type="scientific">hydrothermal vent metagenome</name>
    <dbReference type="NCBI Taxonomy" id="652676"/>
    <lineage>
        <taxon>unclassified sequences</taxon>
        <taxon>metagenomes</taxon>
        <taxon>ecological metagenomes</taxon>
    </lineage>
</organism>
<protein>
    <recommendedName>
        <fullName evidence="1">HPt domain-containing protein</fullName>
    </recommendedName>
</protein>
<dbReference type="PANTHER" id="PTHR43395:SF10">
    <property type="entry name" value="CHEMOTAXIS PROTEIN CHEA"/>
    <property type="match status" value="1"/>
</dbReference>
<evidence type="ECO:0000259" key="1">
    <source>
        <dbReference type="PROSITE" id="PS50894"/>
    </source>
</evidence>
<dbReference type="AlphaFoldDB" id="A0A3B0ZQU5"/>